<dbReference type="GeneID" id="95402159"/>
<dbReference type="Gene3D" id="3.40.50.2020">
    <property type="match status" value="1"/>
</dbReference>
<dbReference type="InterPro" id="IPR029057">
    <property type="entry name" value="PRTase-like"/>
</dbReference>
<dbReference type="RefSeq" id="WP_007132310.1">
    <property type="nucleotide sequence ID" value="NZ_CP139098.1"/>
</dbReference>
<dbReference type="InterPro" id="IPR051910">
    <property type="entry name" value="ComF/GntX_DNA_util-trans"/>
</dbReference>
<evidence type="ECO:0000256" key="1">
    <source>
        <dbReference type="ARBA" id="ARBA00008007"/>
    </source>
</evidence>
<comment type="caution">
    <text evidence="2">The sequence shown here is derived from an EMBL/GenBank/DDBJ whole genome shotgun (WGS) entry which is preliminary data.</text>
</comment>
<accession>A0ABS4F451</accession>
<proteinExistence type="inferred from homology"/>
<dbReference type="InterPro" id="IPR000836">
    <property type="entry name" value="PRTase_dom"/>
</dbReference>
<dbReference type="PANTHER" id="PTHR47505:SF1">
    <property type="entry name" value="DNA UTILIZATION PROTEIN YHGH"/>
    <property type="match status" value="1"/>
</dbReference>
<sequence length="300" mass="34180">MNRFFWKETIDVILHSLKQILDKAHGFLGTAAQICFACGKNAPLNREFAGICDACARAIPWIVRPRCLACGRAIGCPDCSRTGPNERAFVLNRSAVMYNGLMREWLAQYKYRGNERYAGLLAGMLARAYALMERELSPEGRNRHLRVGQMSRWMVHAVTSVPVSDVRLRERGFNQAEVMATELARQIKVPYLRLLQRKRHTDKQSFKTRMDRMRDMEDAFVTRPHAIELLSRALAAASAEKRMNMVLDRSNDALLPLRVLLIDDIYTTGSTVHACAEALRKHEKALGQPIEVYCLTWARS</sequence>
<evidence type="ECO:0000313" key="3">
    <source>
        <dbReference type="Proteomes" id="UP000706926"/>
    </source>
</evidence>
<comment type="similarity">
    <text evidence="1">Belongs to the ComF/GntX family.</text>
</comment>
<keyword evidence="3" id="KW-1185">Reference proteome</keyword>
<dbReference type="CDD" id="cd06223">
    <property type="entry name" value="PRTases_typeI"/>
    <property type="match status" value="1"/>
</dbReference>
<evidence type="ECO:0000313" key="2">
    <source>
        <dbReference type="EMBL" id="MBP1891028.1"/>
    </source>
</evidence>
<gene>
    <name evidence="2" type="ORF">J2Z18_000097</name>
</gene>
<protein>
    <submittedName>
        <fullName evidence="2">Amidophosphoribosyltransferase</fullName>
    </submittedName>
</protein>
<dbReference type="PANTHER" id="PTHR47505">
    <property type="entry name" value="DNA UTILIZATION PROTEIN YHGH"/>
    <property type="match status" value="1"/>
</dbReference>
<name>A0ABS4F451_9BACL</name>
<dbReference type="EMBL" id="JAGGKI010000001">
    <property type="protein sequence ID" value="MBP1891028.1"/>
    <property type="molecule type" value="Genomic_DNA"/>
</dbReference>
<dbReference type="SUPFAM" id="SSF53271">
    <property type="entry name" value="PRTase-like"/>
    <property type="match status" value="1"/>
</dbReference>
<reference evidence="2 3" key="1">
    <citation type="submission" date="2021-03" db="EMBL/GenBank/DDBJ databases">
        <title>Genomic Encyclopedia of Type Strains, Phase IV (KMG-IV): sequencing the most valuable type-strain genomes for metagenomic binning, comparative biology and taxonomic classification.</title>
        <authorList>
            <person name="Goeker M."/>
        </authorList>
    </citation>
    <scope>NUCLEOTIDE SEQUENCE [LARGE SCALE GENOMIC DNA]</scope>
    <source>
        <strain evidence="2 3">DSM 15596</strain>
    </source>
</reference>
<organism evidence="2 3">
    <name type="scientific">Paenibacillus lactis</name>
    <dbReference type="NCBI Taxonomy" id="228574"/>
    <lineage>
        <taxon>Bacteria</taxon>
        <taxon>Bacillati</taxon>
        <taxon>Bacillota</taxon>
        <taxon>Bacilli</taxon>
        <taxon>Bacillales</taxon>
        <taxon>Paenibacillaceae</taxon>
        <taxon>Paenibacillus</taxon>
    </lineage>
</organism>
<dbReference type="Proteomes" id="UP000706926">
    <property type="component" value="Unassembled WGS sequence"/>
</dbReference>